<feature type="compositionally biased region" description="Low complexity" evidence="1">
    <location>
        <begin position="90"/>
        <end position="99"/>
    </location>
</feature>
<organism evidence="3">
    <name type="scientific">Thermomicrobium roseum</name>
    <dbReference type="NCBI Taxonomy" id="500"/>
    <lineage>
        <taxon>Bacteria</taxon>
        <taxon>Pseudomonadati</taxon>
        <taxon>Thermomicrobiota</taxon>
        <taxon>Thermomicrobia</taxon>
        <taxon>Thermomicrobiales</taxon>
        <taxon>Thermomicrobiaceae</taxon>
        <taxon>Thermomicrobium</taxon>
    </lineage>
</organism>
<dbReference type="GO" id="GO:0003700">
    <property type="term" value="F:DNA-binding transcription factor activity"/>
    <property type="evidence" value="ECO:0007669"/>
    <property type="project" value="InterPro"/>
</dbReference>
<comment type="caution">
    <text evidence="3">The sequence shown here is derived from an EMBL/GenBank/DDBJ whole genome shotgun (WGS) entry which is preliminary data.</text>
</comment>
<dbReference type="InterPro" id="IPR016032">
    <property type="entry name" value="Sig_transdc_resp-reg_C-effctor"/>
</dbReference>
<dbReference type="Gene3D" id="1.10.1740.10">
    <property type="match status" value="1"/>
</dbReference>
<evidence type="ECO:0000259" key="2">
    <source>
        <dbReference type="Pfam" id="PF13518"/>
    </source>
</evidence>
<dbReference type="SUPFAM" id="SSF46894">
    <property type="entry name" value="C-terminal effector domain of the bipartite response regulators"/>
    <property type="match status" value="1"/>
</dbReference>
<dbReference type="InterPro" id="IPR013325">
    <property type="entry name" value="RNA_pol_sigma_r2"/>
</dbReference>
<accession>A0A7C1X577</accession>
<dbReference type="InterPro" id="IPR036388">
    <property type="entry name" value="WH-like_DNA-bd_sf"/>
</dbReference>
<dbReference type="GO" id="GO:0003677">
    <property type="term" value="F:DNA binding"/>
    <property type="evidence" value="ECO:0007669"/>
    <property type="project" value="InterPro"/>
</dbReference>
<feature type="region of interest" description="Disordered" evidence="1">
    <location>
        <begin position="1"/>
        <end position="122"/>
    </location>
</feature>
<proteinExistence type="predicted"/>
<feature type="domain" description="Insertion element IS150 protein InsJ-like helix-turn-helix" evidence="2">
    <location>
        <begin position="260"/>
        <end position="292"/>
    </location>
</feature>
<dbReference type="GO" id="GO:0006352">
    <property type="term" value="P:DNA-templated transcription initiation"/>
    <property type="evidence" value="ECO:0007669"/>
    <property type="project" value="InterPro"/>
</dbReference>
<feature type="compositionally biased region" description="Basic and acidic residues" evidence="1">
    <location>
        <begin position="15"/>
        <end position="27"/>
    </location>
</feature>
<evidence type="ECO:0000313" key="3">
    <source>
        <dbReference type="EMBL" id="HEF64733.1"/>
    </source>
</evidence>
<gene>
    <name evidence="3" type="ORF">ENP47_03905</name>
</gene>
<dbReference type="EMBL" id="DSJL01000007">
    <property type="protein sequence ID" value="HEF64733.1"/>
    <property type="molecule type" value="Genomic_DNA"/>
</dbReference>
<name>A0A7C1X577_THERO</name>
<reference evidence="3" key="1">
    <citation type="journal article" date="2020" name="mSystems">
        <title>Genome- and Community-Level Interaction Insights into Carbon Utilization and Element Cycling Functions of Hydrothermarchaeota in Hydrothermal Sediment.</title>
        <authorList>
            <person name="Zhou Z."/>
            <person name="Liu Y."/>
            <person name="Xu W."/>
            <person name="Pan J."/>
            <person name="Luo Z.H."/>
            <person name="Li M."/>
        </authorList>
    </citation>
    <scope>NUCLEOTIDE SEQUENCE [LARGE SCALE GENOMIC DNA]</scope>
    <source>
        <strain evidence="3">SpSt-222</strain>
    </source>
</reference>
<protein>
    <submittedName>
        <fullName evidence="3">Sigma-70 family RNA polymerase sigma factor</fullName>
    </submittedName>
</protein>
<evidence type="ECO:0000256" key="1">
    <source>
        <dbReference type="SAM" id="MobiDB-lite"/>
    </source>
</evidence>
<dbReference type="SUPFAM" id="SSF88946">
    <property type="entry name" value="Sigma2 domain of RNA polymerase sigma factors"/>
    <property type="match status" value="1"/>
</dbReference>
<dbReference type="Gene3D" id="1.10.10.10">
    <property type="entry name" value="Winged helix-like DNA-binding domain superfamily/Winged helix DNA-binding domain"/>
    <property type="match status" value="1"/>
</dbReference>
<sequence length="297" mass="32800">MTESGRHVRPVQSTAERHRAHGSDAPDMRQPATGPLPTAAPMAPPNPATGNLFPSADANPLPDGTGPQASTPRRRAAERAPSGVASAPDTARTSSGPRATTRRRRGSDADRPRRSRPPRPLLIDPVEEGFLDGLARLAQRGDRLLRDRLYERFRPYLDRVCAVLARRAWVRLAELDDVRHEGYIVFCELLADWPGEGSFAGFLFAHFARRLTVALRRFEGLRPRGPLVPPPTLEPTPEHEATEMAVVEFLTGLAAADRALLELLLAGHSLREAAAHLGIAERTARRRLRRLRPRLRS</sequence>
<dbReference type="Pfam" id="PF13518">
    <property type="entry name" value="HTH_28"/>
    <property type="match status" value="1"/>
</dbReference>
<feature type="compositionally biased region" description="Low complexity" evidence="1">
    <location>
        <begin position="31"/>
        <end position="41"/>
    </location>
</feature>
<dbReference type="AlphaFoldDB" id="A0A7C1X577"/>
<dbReference type="InterPro" id="IPR055247">
    <property type="entry name" value="InsJ-like_HTH"/>
</dbReference>